<proteinExistence type="predicted"/>
<dbReference type="EMBL" id="JAPDMZ010000050">
    <property type="protein sequence ID" value="KAK0553450.1"/>
    <property type="molecule type" value="Genomic_DNA"/>
</dbReference>
<dbReference type="InterPro" id="IPR017853">
    <property type="entry name" value="GH"/>
</dbReference>
<gene>
    <name evidence="4" type="ORF">OC846_002499</name>
</gene>
<comment type="caution">
    <text evidence="4">The sequence shown here is derived from an EMBL/GenBank/DDBJ whole genome shotgun (WGS) entry which is preliminary data.</text>
</comment>
<sequence length="426" mass="47728">MVSLIKNFSLTLTLLLAALTILPGAADVDAKCLSRSTKHHHHHHHKHKHHLKHHHHKHHLHPQHHNHHHQQAHKSSKHHHKGKHRHHRHHPHSNHTNTGTGSKLTDDLIPYGLKAGITGEDGLEQLHPYIGSYSNWKPQPWSPVPPEQVLFMPMLWGAGHATAHDGELLSTFRSLFGTSGSRRSSPPKVVIGFEEPDCPPGHGSAGTPVNVAAHAWNTLIGPLKQEGTVLVSPSMCKQTDEDYLTPFEDSISVKWDVTNVHVNQDNVDDVKREIDYYWTKYKKPIYVTEFACVSTNPWRPVTDQGLINNYIRDVVDYFESDDRVKVYQYSTGEGLSDQWRLTVQGTKTLTESGRVYKSAIMKYAGGKASRVGVSRRGVDPMERAVDAQEDDDDDDADADLDDDVDVTFEGVADDEGEVAKSGDDLL</sequence>
<feature type="chain" id="PRO_5042957702" description="Asl1-like glycosyl hydrolase catalytic domain-containing protein" evidence="2">
    <location>
        <begin position="27"/>
        <end position="426"/>
    </location>
</feature>
<evidence type="ECO:0000259" key="3">
    <source>
        <dbReference type="Pfam" id="PF11790"/>
    </source>
</evidence>
<organism evidence="4 5">
    <name type="scientific">Tilletia horrida</name>
    <dbReference type="NCBI Taxonomy" id="155126"/>
    <lineage>
        <taxon>Eukaryota</taxon>
        <taxon>Fungi</taxon>
        <taxon>Dikarya</taxon>
        <taxon>Basidiomycota</taxon>
        <taxon>Ustilaginomycotina</taxon>
        <taxon>Exobasidiomycetes</taxon>
        <taxon>Tilletiales</taxon>
        <taxon>Tilletiaceae</taxon>
        <taxon>Tilletia</taxon>
    </lineage>
</organism>
<feature type="domain" description="Asl1-like glycosyl hydrolase catalytic" evidence="3">
    <location>
        <begin position="122"/>
        <end position="356"/>
    </location>
</feature>
<dbReference type="PANTHER" id="PTHR34154:SF14">
    <property type="entry name" value="ASL1-LIKE GLYCOSYL HYDROLASE CATALYTIC DOMAIN-CONTAINING PROTEIN"/>
    <property type="match status" value="1"/>
</dbReference>
<evidence type="ECO:0000256" key="2">
    <source>
        <dbReference type="SAM" id="SignalP"/>
    </source>
</evidence>
<feature type="region of interest" description="Disordered" evidence="1">
    <location>
        <begin position="35"/>
        <end position="104"/>
    </location>
</feature>
<dbReference type="GO" id="GO:0071966">
    <property type="term" value="P:fungal-type cell wall polysaccharide metabolic process"/>
    <property type="evidence" value="ECO:0007669"/>
    <property type="project" value="TreeGrafter"/>
</dbReference>
<dbReference type="GO" id="GO:0009277">
    <property type="term" value="C:fungal-type cell wall"/>
    <property type="evidence" value="ECO:0007669"/>
    <property type="project" value="TreeGrafter"/>
</dbReference>
<dbReference type="AlphaFoldDB" id="A0AAN6JSK1"/>
<protein>
    <recommendedName>
        <fullName evidence="3">Asl1-like glycosyl hydrolase catalytic domain-containing protein</fullName>
    </recommendedName>
</protein>
<feature type="compositionally biased region" description="Basic and acidic residues" evidence="1">
    <location>
        <begin position="376"/>
        <end position="386"/>
    </location>
</feature>
<dbReference type="SUPFAM" id="SSF51445">
    <property type="entry name" value="(Trans)glycosidases"/>
    <property type="match status" value="1"/>
</dbReference>
<evidence type="ECO:0000313" key="4">
    <source>
        <dbReference type="EMBL" id="KAK0553450.1"/>
    </source>
</evidence>
<keyword evidence="2" id="KW-0732">Signal</keyword>
<accession>A0AAN6JSK1</accession>
<dbReference type="PANTHER" id="PTHR34154">
    <property type="entry name" value="ALKALI-SENSITIVE LINKAGE PROTEIN 1"/>
    <property type="match status" value="1"/>
</dbReference>
<feature type="compositionally biased region" description="Basic residues" evidence="1">
    <location>
        <begin position="36"/>
        <end position="93"/>
    </location>
</feature>
<dbReference type="Pfam" id="PF11790">
    <property type="entry name" value="Glyco_hydro_cc"/>
    <property type="match status" value="1"/>
</dbReference>
<dbReference type="Proteomes" id="UP001176517">
    <property type="component" value="Unassembled WGS sequence"/>
</dbReference>
<feature type="region of interest" description="Disordered" evidence="1">
    <location>
        <begin position="375"/>
        <end position="404"/>
    </location>
</feature>
<feature type="compositionally biased region" description="Acidic residues" evidence="1">
    <location>
        <begin position="387"/>
        <end position="404"/>
    </location>
</feature>
<feature type="signal peptide" evidence="2">
    <location>
        <begin position="1"/>
        <end position="26"/>
    </location>
</feature>
<evidence type="ECO:0000256" key="1">
    <source>
        <dbReference type="SAM" id="MobiDB-lite"/>
    </source>
</evidence>
<dbReference type="InterPro" id="IPR053183">
    <property type="entry name" value="ASL1"/>
</dbReference>
<evidence type="ECO:0000313" key="5">
    <source>
        <dbReference type="Proteomes" id="UP001176517"/>
    </source>
</evidence>
<keyword evidence="5" id="KW-1185">Reference proteome</keyword>
<name>A0AAN6JSK1_9BASI</name>
<dbReference type="InterPro" id="IPR024655">
    <property type="entry name" value="Asl1_glyco_hydro_catalytic"/>
</dbReference>
<reference evidence="4" key="1">
    <citation type="journal article" date="2023" name="PhytoFront">
        <title>Draft Genome Resources of Seven Strains of Tilletia horrida, Causal Agent of Kernel Smut of Rice.</title>
        <authorList>
            <person name="Khanal S."/>
            <person name="Antony Babu S."/>
            <person name="Zhou X.G."/>
        </authorList>
    </citation>
    <scope>NUCLEOTIDE SEQUENCE</scope>
    <source>
        <strain evidence="4">TX6</strain>
    </source>
</reference>